<dbReference type="Proteomes" id="UP000664521">
    <property type="component" value="Unassembled WGS sequence"/>
</dbReference>
<dbReference type="InterPro" id="IPR006629">
    <property type="entry name" value="LITAF"/>
</dbReference>
<evidence type="ECO:0000256" key="3">
    <source>
        <dbReference type="ARBA" id="ARBA00022723"/>
    </source>
</evidence>
<organism evidence="9 10">
    <name type="scientific">Heterodermia speciosa</name>
    <dbReference type="NCBI Taxonomy" id="116794"/>
    <lineage>
        <taxon>Eukaryota</taxon>
        <taxon>Fungi</taxon>
        <taxon>Dikarya</taxon>
        <taxon>Ascomycota</taxon>
        <taxon>Pezizomycotina</taxon>
        <taxon>Lecanoromycetes</taxon>
        <taxon>OSLEUM clade</taxon>
        <taxon>Lecanoromycetidae</taxon>
        <taxon>Caliciales</taxon>
        <taxon>Physciaceae</taxon>
        <taxon>Heterodermia</taxon>
    </lineage>
</organism>
<dbReference type="PROSITE" id="PS51837">
    <property type="entry name" value="LITAF"/>
    <property type="match status" value="1"/>
</dbReference>
<dbReference type="PANTHER" id="PTHR23292">
    <property type="entry name" value="LIPOPOLYSACCHARIDE-INDUCED TUMOR NECROSIS FACTOR-ALPHA FACTOR"/>
    <property type="match status" value="1"/>
</dbReference>
<name>A0A8H3F1L4_9LECA</name>
<dbReference type="GO" id="GO:0008270">
    <property type="term" value="F:zinc ion binding"/>
    <property type="evidence" value="ECO:0007669"/>
    <property type="project" value="TreeGrafter"/>
</dbReference>
<evidence type="ECO:0000256" key="1">
    <source>
        <dbReference type="ARBA" id="ARBA00004170"/>
    </source>
</evidence>
<keyword evidence="7" id="KW-1133">Transmembrane helix</keyword>
<evidence type="ECO:0000313" key="10">
    <source>
        <dbReference type="Proteomes" id="UP000664521"/>
    </source>
</evidence>
<gene>
    <name evidence="9" type="ORF">HETSPECPRED_001947</name>
</gene>
<evidence type="ECO:0000256" key="2">
    <source>
        <dbReference type="ARBA" id="ARBA00005975"/>
    </source>
</evidence>
<evidence type="ECO:0000256" key="7">
    <source>
        <dbReference type="SAM" id="Phobius"/>
    </source>
</evidence>
<keyword evidence="7" id="KW-0812">Transmembrane</keyword>
<comment type="subcellular location">
    <subcellularLocation>
        <location evidence="1">Membrane</location>
        <topology evidence="1">Peripheral membrane protein</topology>
    </subcellularLocation>
</comment>
<comment type="caution">
    <text evidence="9">The sequence shown here is derived from an EMBL/GenBank/DDBJ whole genome shotgun (WGS) entry which is preliminary data.</text>
</comment>
<dbReference type="Pfam" id="PF10601">
    <property type="entry name" value="zf-LITAF-like"/>
    <property type="match status" value="1"/>
</dbReference>
<proteinExistence type="inferred from homology"/>
<feature type="transmembrane region" description="Helical" evidence="7">
    <location>
        <begin position="198"/>
        <end position="216"/>
    </location>
</feature>
<dbReference type="SMART" id="SM00714">
    <property type="entry name" value="LITAF"/>
    <property type="match status" value="1"/>
</dbReference>
<dbReference type="GO" id="GO:0016020">
    <property type="term" value="C:membrane"/>
    <property type="evidence" value="ECO:0007669"/>
    <property type="project" value="UniProtKB-SubCell"/>
</dbReference>
<feature type="compositionally biased region" description="Low complexity" evidence="6">
    <location>
        <begin position="38"/>
        <end position="76"/>
    </location>
</feature>
<evidence type="ECO:0000256" key="5">
    <source>
        <dbReference type="ARBA" id="ARBA00023136"/>
    </source>
</evidence>
<keyword evidence="5 7" id="KW-0472">Membrane</keyword>
<dbReference type="PANTHER" id="PTHR23292:SF6">
    <property type="entry name" value="FI16602P1-RELATED"/>
    <property type="match status" value="1"/>
</dbReference>
<evidence type="ECO:0000259" key="8">
    <source>
        <dbReference type="PROSITE" id="PS51837"/>
    </source>
</evidence>
<keyword evidence="3" id="KW-0479">Metal-binding</keyword>
<dbReference type="OrthoDB" id="5599753at2759"/>
<feature type="domain" description="LITAF" evidence="8">
    <location>
        <begin position="158"/>
        <end position="239"/>
    </location>
</feature>
<accession>A0A8H3F1L4</accession>
<dbReference type="EMBL" id="CAJPDS010000014">
    <property type="protein sequence ID" value="CAF9914312.1"/>
    <property type="molecule type" value="Genomic_DNA"/>
</dbReference>
<sequence>MTDKSISGGAAPPYDSNPPYSHTPAQPTMGLQHDSYNTQPSSPSPQTFPSQQTPNPTYPQQQQQQQQPPESYPQTQHQTQSSTYPQPMEIQHQHQPFQPTGQPYQGNGQPTPPLASPQYNDQQKGSYYGQVPQGAIPMQSPAIQHQQSQYPPVQHQQSQYHSAIPLQNLTEGAAPVDCPTCRQRALTRTDYVSGNTTIAWAALLCFCCLLGCIPFMMRSLKDVEHHCGKCGVLLATWHNSGRVVVHQHA</sequence>
<reference evidence="9" key="1">
    <citation type="submission" date="2021-03" db="EMBL/GenBank/DDBJ databases">
        <authorList>
            <person name="Tagirdzhanova G."/>
        </authorList>
    </citation>
    <scope>NUCLEOTIDE SEQUENCE</scope>
</reference>
<keyword evidence="10" id="KW-1185">Reference proteome</keyword>
<evidence type="ECO:0000313" key="9">
    <source>
        <dbReference type="EMBL" id="CAF9914312.1"/>
    </source>
</evidence>
<dbReference type="AlphaFoldDB" id="A0A8H3F1L4"/>
<comment type="similarity">
    <text evidence="2">Belongs to the CDIP1/LITAF family.</text>
</comment>
<feature type="region of interest" description="Disordered" evidence="6">
    <location>
        <begin position="1"/>
        <end position="134"/>
    </location>
</feature>
<keyword evidence="4" id="KW-0862">Zinc</keyword>
<protein>
    <recommendedName>
        <fullName evidence="8">LITAF domain-containing protein</fullName>
    </recommendedName>
</protein>
<evidence type="ECO:0000256" key="4">
    <source>
        <dbReference type="ARBA" id="ARBA00022833"/>
    </source>
</evidence>
<feature type="compositionally biased region" description="Polar residues" evidence="6">
    <location>
        <begin position="93"/>
        <end position="109"/>
    </location>
</feature>
<evidence type="ECO:0000256" key="6">
    <source>
        <dbReference type="SAM" id="MobiDB-lite"/>
    </source>
</evidence>
<dbReference type="InterPro" id="IPR037519">
    <property type="entry name" value="LITAF_fam"/>
</dbReference>